<keyword evidence="13 16" id="KW-0472">Membrane</keyword>
<proteinExistence type="inferred from homology"/>
<keyword evidence="16" id="KW-1133">Transmembrane helix</keyword>
<dbReference type="PROSITE" id="PS00086">
    <property type="entry name" value="CYTOCHROME_P450"/>
    <property type="match status" value="1"/>
</dbReference>
<dbReference type="SUPFAM" id="SSF48264">
    <property type="entry name" value="Cytochrome P450"/>
    <property type="match status" value="1"/>
</dbReference>
<keyword evidence="12 15" id="KW-0503">Monooxygenase</keyword>
<keyword evidence="10 15" id="KW-0560">Oxidoreductase</keyword>
<keyword evidence="11 14" id="KW-0408">Iron</keyword>
<keyword evidence="9" id="KW-0492">Microsome</keyword>
<feature type="transmembrane region" description="Helical" evidence="16">
    <location>
        <begin position="7"/>
        <end position="28"/>
    </location>
</feature>
<dbReference type="AlphaFoldDB" id="A0A8J2HAW5"/>
<dbReference type="OrthoDB" id="2789670at2759"/>
<accession>A0A8J2HAW5</accession>
<gene>
    <name evidence="17" type="ORF">HICCMSTLAB_LOCUS6030</name>
</gene>
<dbReference type="PRINTS" id="PR00385">
    <property type="entry name" value="P450"/>
</dbReference>
<dbReference type="GO" id="GO:0016705">
    <property type="term" value="F:oxidoreductase activity, acting on paired donors, with incorporation or reduction of molecular oxygen"/>
    <property type="evidence" value="ECO:0007669"/>
    <property type="project" value="InterPro"/>
</dbReference>
<evidence type="ECO:0000256" key="13">
    <source>
        <dbReference type="ARBA" id="ARBA00023136"/>
    </source>
</evidence>
<keyword evidence="16" id="KW-0812">Transmembrane</keyword>
<evidence type="ECO:0000256" key="7">
    <source>
        <dbReference type="ARBA" id="ARBA00022723"/>
    </source>
</evidence>
<comment type="similarity">
    <text evidence="5 15">Belongs to the cytochrome P450 family.</text>
</comment>
<evidence type="ECO:0000256" key="15">
    <source>
        <dbReference type="RuleBase" id="RU000461"/>
    </source>
</evidence>
<evidence type="ECO:0000256" key="9">
    <source>
        <dbReference type="ARBA" id="ARBA00022848"/>
    </source>
</evidence>
<dbReference type="PANTHER" id="PTHR24292">
    <property type="entry name" value="CYTOCHROME P450"/>
    <property type="match status" value="1"/>
</dbReference>
<keyword evidence="8" id="KW-0256">Endoplasmic reticulum</keyword>
<evidence type="ECO:0000256" key="3">
    <source>
        <dbReference type="ARBA" id="ARBA00004174"/>
    </source>
</evidence>
<dbReference type="PANTHER" id="PTHR24292:SF54">
    <property type="entry name" value="CYP9F3-RELATED"/>
    <property type="match status" value="1"/>
</dbReference>
<evidence type="ECO:0000256" key="6">
    <source>
        <dbReference type="ARBA" id="ARBA00022617"/>
    </source>
</evidence>
<protein>
    <submittedName>
        <fullName evidence="17">CYP6AS67</fullName>
    </submittedName>
</protein>
<evidence type="ECO:0000256" key="8">
    <source>
        <dbReference type="ARBA" id="ARBA00022824"/>
    </source>
</evidence>
<evidence type="ECO:0000256" key="14">
    <source>
        <dbReference type="PIRSR" id="PIRSR602403-1"/>
    </source>
</evidence>
<evidence type="ECO:0000256" key="10">
    <source>
        <dbReference type="ARBA" id="ARBA00023002"/>
    </source>
</evidence>
<keyword evidence="7 14" id="KW-0479">Metal-binding</keyword>
<dbReference type="CDD" id="cd11056">
    <property type="entry name" value="CYP6-like"/>
    <property type="match status" value="1"/>
</dbReference>
<evidence type="ECO:0000256" key="5">
    <source>
        <dbReference type="ARBA" id="ARBA00010617"/>
    </source>
</evidence>
<evidence type="ECO:0000256" key="2">
    <source>
        <dbReference type="ARBA" id="ARBA00003690"/>
    </source>
</evidence>
<keyword evidence="6 14" id="KW-0349">Heme</keyword>
<evidence type="ECO:0000313" key="17">
    <source>
        <dbReference type="EMBL" id="CAG5092304.1"/>
    </source>
</evidence>
<dbReference type="Gene3D" id="1.10.630.10">
    <property type="entry name" value="Cytochrome P450"/>
    <property type="match status" value="1"/>
</dbReference>
<evidence type="ECO:0000256" key="16">
    <source>
        <dbReference type="SAM" id="Phobius"/>
    </source>
</evidence>
<evidence type="ECO:0000256" key="12">
    <source>
        <dbReference type="ARBA" id="ARBA00023033"/>
    </source>
</evidence>
<dbReference type="InterPro" id="IPR001128">
    <property type="entry name" value="Cyt_P450"/>
</dbReference>
<dbReference type="GO" id="GO:0020037">
    <property type="term" value="F:heme binding"/>
    <property type="evidence" value="ECO:0007669"/>
    <property type="project" value="InterPro"/>
</dbReference>
<comment type="subcellular location">
    <subcellularLocation>
        <location evidence="4">Endoplasmic reticulum membrane</location>
        <topology evidence="4">Peripheral membrane protein</topology>
    </subcellularLocation>
    <subcellularLocation>
        <location evidence="3">Microsome membrane</location>
        <topology evidence="3">Peripheral membrane protein</topology>
    </subcellularLocation>
</comment>
<dbReference type="InterPro" id="IPR002403">
    <property type="entry name" value="Cyt_P450_E_grp-IV"/>
</dbReference>
<comment type="function">
    <text evidence="2">May be involved in the metabolism of insect hormones and in the breakdown of synthetic insecticides.</text>
</comment>
<dbReference type="Pfam" id="PF00067">
    <property type="entry name" value="p450"/>
    <property type="match status" value="1"/>
</dbReference>
<feature type="binding site" description="axial binding residue" evidence="14">
    <location>
        <position position="442"/>
    </location>
    <ligand>
        <name>heme</name>
        <dbReference type="ChEBI" id="CHEBI:30413"/>
    </ligand>
    <ligandPart>
        <name>Fe</name>
        <dbReference type="ChEBI" id="CHEBI:18248"/>
    </ligandPart>
</feature>
<dbReference type="EMBL" id="CAJNRD030001120">
    <property type="protein sequence ID" value="CAG5092304.1"/>
    <property type="molecule type" value="Genomic_DNA"/>
</dbReference>
<evidence type="ECO:0000256" key="4">
    <source>
        <dbReference type="ARBA" id="ARBA00004406"/>
    </source>
</evidence>
<reference evidence="17" key="1">
    <citation type="submission" date="2021-04" db="EMBL/GenBank/DDBJ databases">
        <authorList>
            <person name="Chebbi M.A.C M."/>
        </authorList>
    </citation>
    <scope>NUCLEOTIDE SEQUENCE</scope>
</reference>
<dbReference type="GO" id="GO:0005506">
    <property type="term" value="F:iron ion binding"/>
    <property type="evidence" value="ECO:0007669"/>
    <property type="project" value="InterPro"/>
</dbReference>
<evidence type="ECO:0000256" key="11">
    <source>
        <dbReference type="ARBA" id="ARBA00023004"/>
    </source>
</evidence>
<dbReference type="FunFam" id="1.10.630.10:FF:000042">
    <property type="entry name" value="Cytochrome P450"/>
    <property type="match status" value="1"/>
</dbReference>
<keyword evidence="18" id="KW-1185">Reference proteome</keyword>
<dbReference type="InterPro" id="IPR036396">
    <property type="entry name" value="Cyt_P450_sf"/>
</dbReference>
<dbReference type="Proteomes" id="UP000786811">
    <property type="component" value="Unassembled WGS sequence"/>
</dbReference>
<organism evidence="17 18">
    <name type="scientific">Cotesia congregata</name>
    <name type="common">Parasitoid wasp</name>
    <name type="synonym">Apanteles congregatus</name>
    <dbReference type="NCBI Taxonomy" id="51543"/>
    <lineage>
        <taxon>Eukaryota</taxon>
        <taxon>Metazoa</taxon>
        <taxon>Ecdysozoa</taxon>
        <taxon>Arthropoda</taxon>
        <taxon>Hexapoda</taxon>
        <taxon>Insecta</taxon>
        <taxon>Pterygota</taxon>
        <taxon>Neoptera</taxon>
        <taxon>Endopterygota</taxon>
        <taxon>Hymenoptera</taxon>
        <taxon>Apocrita</taxon>
        <taxon>Ichneumonoidea</taxon>
        <taxon>Braconidae</taxon>
        <taxon>Microgastrinae</taxon>
        <taxon>Cotesia</taxon>
    </lineage>
</organism>
<dbReference type="PRINTS" id="PR00465">
    <property type="entry name" value="EP450IV"/>
</dbReference>
<evidence type="ECO:0000256" key="1">
    <source>
        <dbReference type="ARBA" id="ARBA00001971"/>
    </source>
</evidence>
<dbReference type="InterPro" id="IPR017972">
    <property type="entry name" value="Cyt_P450_CS"/>
</dbReference>
<evidence type="ECO:0000313" key="18">
    <source>
        <dbReference type="Proteomes" id="UP000786811"/>
    </source>
</evidence>
<dbReference type="GO" id="GO:0004497">
    <property type="term" value="F:monooxygenase activity"/>
    <property type="evidence" value="ECO:0007669"/>
    <property type="project" value="UniProtKB-KW"/>
</dbReference>
<name>A0A8J2HAW5_COTCN</name>
<sequence>MITLEHIGYFILFLIFIYWYTTATFKFWSSRGVAGPKPTAFIGNFHDVLFSKISLGEWLAKYYHEYPNEPMVGVFVRRTPLLILRDLDLIKDVFIRDFSKFHDRGLKTFEDADPLSQNLIKLEHARWRPLRNKLSPAFTSGKLKEMFYLLAECGNYFQDYLERTVAKDEPIEVRDLTARFTTDVIGTCVFGVQMNAMSDENSEFRRMGKYVFKVNSFKLFRFRVRELFPAIYKIIGPAMKDKMIVDFFMNTMKDAIAYRRKYNVVKHDFIDQVMELQDNPDKIEIKLTDELLTSQLFVFFLAGFETSSTTMSNALYELALHQDVQDKLRAEILDTLKACNGHLTYDVIKSMKYMEMVFRESLRLYPPATLLVRRANCKYTFSGTNITIPTDMKIMVPVLAIHRDPHIYPNPEIFQPERWTPEGKASRHPMTWLPFGAGPRSCIGARFSNHQSKVGLIKILEKYSVHPCEKTEIPYKIHPTGFLLAPLNGIHLKFSKL</sequence>
<comment type="cofactor">
    <cofactor evidence="1 14">
        <name>heme</name>
        <dbReference type="ChEBI" id="CHEBI:30413"/>
    </cofactor>
</comment>
<dbReference type="GO" id="GO:0005789">
    <property type="term" value="C:endoplasmic reticulum membrane"/>
    <property type="evidence" value="ECO:0007669"/>
    <property type="project" value="UniProtKB-SubCell"/>
</dbReference>
<comment type="caution">
    <text evidence="17">The sequence shown here is derived from an EMBL/GenBank/DDBJ whole genome shotgun (WGS) entry which is preliminary data.</text>
</comment>
<dbReference type="InterPro" id="IPR050476">
    <property type="entry name" value="Insect_CytP450_Detox"/>
</dbReference>